<accession>A0ACC2K1V8</accession>
<dbReference type="EMBL" id="JAPUUL010000010">
    <property type="protein sequence ID" value="KAJ8133478.1"/>
    <property type="molecule type" value="Genomic_DNA"/>
</dbReference>
<sequence length="743" mass="82281">MSLYTPHDRYSYEKLGVEENTEGSLLPQRKSRLEIDRHQAQKTGVTGYIGGSVFAALARKHQEYNLTVLLRKPPTNFKSQFPDVKLIQGSFDDSDIIAEAAASADIVIHNGDGDHENALNSIINGLLRRESKSYLIKLSGTGTLYEYPDTMEYLGRFNPKIYSDIDDIKELVSRPDSALHRRTDAIVLKAATEHGHRLKTAIVCPPDIYGRGHGPGRRASYYIPWFMQAIRKLGKPFYLQDGSNMRGWVHIDDFVRIYISLVEAAVAGGRSVSWGGEGYFLAASQEASQRDIAEATAKILFAKGEISSADAQSISNEEMASLFPDAPDTGFFSFGCNSRSKADRAVKELGYVPNAPSLWDVLESDLMDAIAATNFNEISETNPRVDPKIASAVDRSTTSVKPQSGAERADDTCTLNATFFSPLRQLYADDGPGWSMSIGMESITFLLAGTASALTDIEHKPFMRKNIDPIVTPGQYVSHMHSFYGSDSITKDLPTTAELQKGCPSGENPNDLSIYWAPTLYYVNGNTYTEIYPATFKTYYEQIDHAEIPFPPNFYAVAGNASAKSQADIDEKITAITWWCDGNGPEDRNTRPRAAFPRSTCSAHMQAILRFPDCVDPNKITDYTYAAANGGRCPPNMKRMPSLRFSIRYDTRKAIPQGWKGVPPFKLACGEIGDGYCLHGDFINGWYEDAAKNMLKAKGQVFMRIDGAHGNGKQYSSCKAKDADPDHGTSDYLQSLEMMKMRK</sequence>
<protein>
    <submittedName>
        <fullName evidence="1">Uncharacterized protein</fullName>
    </submittedName>
</protein>
<proteinExistence type="predicted"/>
<reference evidence="1" key="1">
    <citation type="submission" date="2022-12" db="EMBL/GenBank/DDBJ databases">
        <title>Genome Sequence of Lasiodiplodia mahajangana.</title>
        <authorList>
            <person name="Buettner E."/>
        </authorList>
    </citation>
    <scope>NUCLEOTIDE SEQUENCE</scope>
    <source>
        <strain evidence="1">VT137</strain>
    </source>
</reference>
<keyword evidence="2" id="KW-1185">Reference proteome</keyword>
<evidence type="ECO:0000313" key="2">
    <source>
        <dbReference type="Proteomes" id="UP001153332"/>
    </source>
</evidence>
<dbReference type="Proteomes" id="UP001153332">
    <property type="component" value="Unassembled WGS sequence"/>
</dbReference>
<comment type="caution">
    <text evidence="1">The sequence shown here is derived from an EMBL/GenBank/DDBJ whole genome shotgun (WGS) entry which is preliminary data.</text>
</comment>
<organism evidence="1 2">
    <name type="scientific">Lasiodiplodia mahajangana</name>
    <dbReference type="NCBI Taxonomy" id="1108764"/>
    <lineage>
        <taxon>Eukaryota</taxon>
        <taxon>Fungi</taxon>
        <taxon>Dikarya</taxon>
        <taxon>Ascomycota</taxon>
        <taxon>Pezizomycotina</taxon>
        <taxon>Dothideomycetes</taxon>
        <taxon>Dothideomycetes incertae sedis</taxon>
        <taxon>Botryosphaeriales</taxon>
        <taxon>Botryosphaeriaceae</taxon>
        <taxon>Lasiodiplodia</taxon>
    </lineage>
</organism>
<evidence type="ECO:0000313" key="1">
    <source>
        <dbReference type="EMBL" id="KAJ8133478.1"/>
    </source>
</evidence>
<gene>
    <name evidence="1" type="ORF">O1611_g138</name>
</gene>
<name>A0ACC2K1V8_9PEZI</name>